<feature type="domain" description="RING-type" evidence="11">
    <location>
        <begin position="18"/>
        <end position="53"/>
    </location>
</feature>
<dbReference type="GO" id="GO:0043161">
    <property type="term" value="P:proteasome-mediated ubiquitin-dependent protein catabolic process"/>
    <property type="evidence" value="ECO:0007669"/>
    <property type="project" value="TreeGrafter"/>
</dbReference>
<feature type="domain" description="SIAH-type" evidence="12">
    <location>
        <begin position="164"/>
        <end position="227"/>
    </location>
</feature>
<comment type="domain">
    <text evidence="10">The SBD domain (substrate-binding domain) mediates the interaction with substrate proteins. It is related to the TRAF family.</text>
</comment>
<evidence type="ECO:0000256" key="4">
    <source>
        <dbReference type="ARBA" id="ARBA00022679"/>
    </source>
</evidence>
<evidence type="ECO:0000256" key="8">
    <source>
        <dbReference type="ARBA" id="ARBA00022833"/>
    </source>
</evidence>
<evidence type="ECO:0000256" key="7">
    <source>
        <dbReference type="ARBA" id="ARBA00022786"/>
    </source>
</evidence>
<dbReference type="Pfam" id="PF21362">
    <property type="entry name" value="Sina_RING"/>
    <property type="match status" value="2"/>
</dbReference>
<accession>A0A2J7QN57</accession>
<comment type="domain">
    <text evidence="10">The RING-type zinc finger domain is essential for ubiquitin ligase activity.</text>
</comment>
<dbReference type="EMBL" id="NEVH01013199">
    <property type="protein sequence ID" value="PNF30025.1"/>
    <property type="molecule type" value="Genomic_DNA"/>
</dbReference>
<evidence type="ECO:0000256" key="9">
    <source>
        <dbReference type="PROSITE-ProRule" id="PRU00455"/>
    </source>
</evidence>
<dbReference type="GO" id="GO:0008270">
    <property type="term" value="F:zinc ion binding"/>
    <property type="evidence" value="ECO:0007669"/>
    <property type="project" value="UniProtKB-KW"/>
</dbReference>
<evidence type="ECO:0000256" key="2">
    <source>
        <dbReference type="ARBA" id="ARBA00004906"/>
    </source>
</evidence>
<gene>
    <name evidence="13" type="ORF">B7P43_G05823</name>
</gene>
<dbReference type="Proteomes" id="UP000235965">
    <property type="component" value="Unassembled WGS sequence"/>
</dbReference>
<dbReference type="InterPro" id="IPR004162">
    <property type="entry name" value="SINA-like_animal"/>
</dbReference>
<dbReference type="OrthoDB" id="941555at2759"/>
<keyword evidence="6 9" id="KW-0863">Zinc-finger</keyword>
<evidence type="ECO:0000259" key="12">
    <source>
        <dbReference type="PROSITE" id="PS51081"/>
    </source>
</evidence>
<dbReference type="SUPFAM" id="SSF57850">
    <property type="entry name" value="RING/U-box"/>
    <property type="match status" value="2"/>
</dbReference>
<evidence type="ECO:0000256" key="10">
    <source>
        <dbReference type="RuleBase" id="RU201113"/>
    </source>
</evidence>
<comment type="pathway">
    <text evidence="2 10">Protein modification; protein ubiquitination.</text>
</comment>
<dbReference type="InterPro" id="IPR018121">
    <property type="entry name" value="7-in-absentia-prot_TRAF-dom"/>
</dbReference>
<proteinExistence type="inferred from homology"/>
<comment type="function">
    <text evidence="10">E3 ubiquitin-protein ligase that mediates ubiquitination and subsequent proteasomal degradation of target proteins. E3 ubiquitin ligases accept ubiquitin from an E2 ubiquitin-conjugating enzyme in the form of a thioester and then directly transfers the ubiquitin to targeted substrates.</text>
</comment>
<keyword evidence="14" id="KW-1185">Reference proteome</keyword>
<protein>
    <recommendedName>
        <fullName evidence="10">E3 ubiquitin-protein ligase</fullName>
        <ecNumber evidence="10">2.3.2.27</ecNumber>
    </recommendedName>
</protein>
<evidence type="ECO:0000256" key="1">
    <source>
        <dbReference type="ARBA" id="ARBA00000900"/>
    </source>
</evidence>
<dbReference type="InterPro" id="IPR001841">
    <property type="entry name" value="Znf_RING"/>
</dbReference>
<sequence length="347" mass="39534">MTELFRGFNESVLSELECPICTEYMTPPITLCANGHNICRNCRSKIDKCPSCRSAFLDTRNVSLENIARLQKYPWSQPHCHQPLHTDISEPNQEMDTLVRDFDHALLSDLECPVCTEYMIPPITLCYNGHNVCMKCRLNIECCPICRGRLSGIRNITLERIARRQMYPCTNRDKGCSQAFSMDLIADHQAVCRYGPMKCPMNKFPSIKCSWKGLMSEFKGHVAESHGDYYKDTPSIRSHNIGNAEAVRFVLNETFLCYKSMKGGQWFCVVQLVGTKEEAAKYKSQFTLFGANGVDKIIETFVVRSFTEDFSDSFQSAKCLVLDDKVIRNFVEDGKLNLTVTISKIEK</sequence>
<dbReference type="PANTHER" id="PTHR45877:SF2">
    <property type="entry name" value="E3 UBIQUITIN-PROTEIN LIGASE SINA-RELATED"/>
    <property type="match status" value="1"/>
</dbReference>
<keyword evidence="5 10" id="KW-0479">Metal-binding</keyword>
<keyword evidence="7 10" id="KW-0833">Ubl conjugation pathway</keyword>
<dbReference type="InterPro" id="IPR008974">
    <property type="entry name" value="TRAF-like"/>
</dbReference>
<dbReference type="Gene3D" id="2.60.210.10">
    <property type="entry name" value="Apoptosis, Tumor Necrosis Factor Receptor Associated Protein 2, Chain A"/>
    <property type="match status" value="1"/>
</dbReference>
<evidence type="ECO:0000313" key="14">
    <source>
        <dbReference type="Proteomes" id="UP000235965"/>
    </source>
</evidence>
<evidence type="ECO:0000256" key="3">
    <source>
        <dbReference type="ARBA" id="ARBA00009119"/>
    </source>
</evidence>
<dbReference type="EC" id="2.3.2.27" evidence="10"/>
<dbReference type="InterPro" id="IPR013010">
    <property type="entry name" value="Znf_SIAH"/>
</dbReference>
<dbReference type="UniPathway" id="UPA00143"/>
<dbReference type="AlphaFoldDB" id="A0A2J7QN57"/>
<dbReference type="InterPro" id="IPR049548">
    <property type="entry name" value="Sina-like_RING"/>
</dbReference>
<comment type="caution">
    <text evidence="13">The sequence shown here is derived from an EMBL/GenBank/DDBJ whole genome shotgun (WGS) entry which is preliminary data.</text>
</comment>
<organism evidence="13 14">
    <name type="scientific">Cryptotermes secundus</name>
    <dbReference type="NCBI Taxonomy" id="105785"/>
    <lineage>
        <taxon>Eukaryota</taxon>
        <taxon>Metazoa</taxon>
        <taxon>Ecdysozoa</taxon>
        <taxon>Arthropoda</taxon>
        <taxon>Hexapoda</taxon>
        <taxon>Insecta</taxon>
        <taxon>Pterygota</taxon>
        <taxon>Neoptera</taxon>
        <taxon>Polyneoptera</taxon>
        <taxon>Dictyoptera</taxon>
        <taxon>Blattodea</taxon>
        <taxon>Blattoidea</taxon>
        <taxon>Termitoidae</taxon>
        <taxon>Kalotermitidae</taxon>
        <taxon>Cryptotermitinae</taxon>
        <taxon>Cryptotermes</taxon>
    </lineage>
</organism>
<name>A0A2J7QN57_9NEOP</name>
<evidence type="ECO:0000256" key="5">
    <source>
        <dbReference type="ARBA" id="ARBA00022723"/>
    </source>
</evidence>
<feature type="domain" description="RING-type" evidence="11">
    <location>
        <begin position="112"/>
        <end position="147"/>
    </location>
</feature>
<keyword evidence="8 10" id="KW-0862">Zinc</keyword>
<dbReference type="GO" id="GO:0061630">
    <property type="term" value="F:ubiquitin protein ligase activity"/>
    <property type="evidence" value="ECO:0007669"/>
    <property type="project" value="UniProtKB-EC"/>
</dbReference>
<evidence type="ECO:0000313" key="13">
    <source>
        <dbReference type="EMBL" id="PNF30025.1"/>
    </source>
</evidence>
<reference evidence="13 14" key="1">
    <citation type="submission" date="2017-12" db="EMBL/GenBank/DDBJ databases">
        <title>Hemimetabolous genomes reveal molecular basis of termite eusociality.</title>
        <authorList>
            <person name="Harrison M.C."/>
            <person name="Jongepier E."/>
            <person name="Robertson H.M."/>
            <person name="Arning N."/>
            <person name="Bitard-Feildel T."/>
            <person name="Chao H."/>
            <person name="Childers C.P."/>
            <person name="Dinh H."/>
            <person name="Doddapaneni H."/>
            <person name="Dugan S."/>
            <person name="Gowin J."/>
            <person name="Greiner C."/>
            <person name="Han Y."/>
            <person name="Hu H."/>
            <person name="Hughes D.S.T."/>
            <person name="Huylmans A.-K."/>
            <person name="Kemena C."/>
            <person name="Kremer L.P.M."/>
            <person name="Lee S.L."/>
            <person name="Lopez-Ezquerra A."/>
            <person name="Mallet L."/>
            <person name="Monroy-Kuhn J.M."/>
            <person name="Moser A."/>
            <person name="Murali S.C."/>
            <person name="Muzny D.M."/>
            <person name="Otani S."/>
            <person name="Piulachs M.-D."/>
            <person name="Poelchau M."/>
            <person name="Qu J."/>
            <person name="Schaub F."/>
            <person name="Wada-Katsumata A."/>
            <person name="Worley K.C."/>
            <person name="Xie Q."/>
            <person name="Ylla G."/>
            <person name="Poulsen M."/>
            <person name="Gibbs R.A."/>
            <person name="Schal C."/>
            <person name="Richards S."/>
            <person name="Belles X."/>
            <person name="Korb J."/>
            <person name="Bornberg-Bauer E."/>
        </authorList>
    </citation>
    <scope>NUCLEOTIDE SEQUENCE [LARGE SCALE GENOMIC DNA]</scope>
    <source>
        <tissue evidence="13">Whole body</tissue>
    </source>
</reference>
<comment type="catalytic activity">
    <reaction evidence="1 10">
        <text>S-ubiquitinyl-[E2 ubiquitin-conjugating enzyme]-L-cysteine + [acceptor protein]-L-lysine = [E2 ubiquitin-conjugating enzyme]-L-cysteine + N(6)-ubiquitinyl-[acceptor protein]-L-lysine.</text>
        <dbReference type="EC" id="2.3.2.27"/>
    </reaction>
</comment>
<dbReference type="Pfam" id="PF03145">
    <property type="entry name" value="Sina_TRAF"/>
    <property type="match status" value="1"/>
</dbReference>
<dbReference type="Pfam" id="PF21361">
    <property type="entry name" value="Sina_ZnF"/>
    <property type="match status" value="1"/>
</dbReference>
<dbReference type="GO" id="GO:0031624">
    <property type="term" value="F:ubiquitin conjugating enzyme binding"/>
    <property type="evidence" value="ECO:0007669"/>
    <property type="project" value="TreeGrafter"/>
</dbReference>
<keyword evidence="4" id="KW-0808">Transferase</keyword>
<evidence type="ECO:0000256" key="6">
    <source>
        <dbReference type="ARBA" id="ARBA00022771"/>
    </source>
</evidence>
<dbReference type="STRING" id="105785.A0A2J7QN57"/>
<dbReference type="GO" id="GO:0005737">
    <property type="term" value="C:cytoplasm"/>
    <property type="evidence" value="ECO:0007669"/>
    <property type="project" value="InterPro"/>
</dbReference>
<dbReference type="InterPro" id="IPR013083">
    <property type="entry name" value="Znf_RING/FYVE/PHD"/>
</dbReference>
<dbReference type="PANTHER" id="PTHR45877">
    <property type="entry name" value="E3 UBIQUITIN-PROTEIN LIGASE SIAH2"/>
    <property type="match status" value="1"/>
</dbReference>
<dbReference type="PROSITE" id="PS51081">
    <property type="entry name" value="ZF_SIAH"/>
    <property type="match status" value="1"/>
</dbReference>
<evidence type="ECO:0000259" key="11">
    <source>
        <dbReference type="PROSITE" id="PS50089"/>
    </source>
</evidence>
<dbReference type="SUPFAM" id="SSF49599">
    <property type="entry name" value="TRAF domain-like"/>
    <property type="match status" value="1"/>
</dbReference>
<comment type="similarity">
    <text evidence="3 10">Belongs to the SINA (Seven in absentia) family.</text>
</comment>
<dbReference type="Gene3D" id="3.30.40.10">
    <property type="entry name" value="Zinc/RING finger domain, C3HC4 (zinc finger)"/>
    <property type="match status" value="3"/>
</dbReference>
<dbReference type="PROSITE" id="PS50089">
    <property type="entry name" value="ZF_RING_2"/>
    <property type="match status" value="2"/>
</dbReference>
<dbReference type="InParanoid" id="A0A2J7QN57"/>
<dbReference type="GO" id="GO:0016567">
    <property type="term" value="P:protein ubiquitination"/>
    <property type="evidence" value="ECO:0007669"/>
    <property type="project" value="UniProtKB-UniPathway"/>
</dbReference>